<feature type="region of interest" description="Disordered" evidence="1">
    <location>
        <begin position="113"/>
        <end position="139"/>
    </location>
</feature>
<dbReference type="EMBL" id="KQ459144">
    <property type="protein sequence ID" value="KPJ03692.1"/>
    <property type="molecule type" value="Genomic_DNA"/>
</dbReference>
<feature type="region of interest" description="Disordered" evidence="1">
    <location>
        <begin position="337"/>
        <end position="369"/>
    </location>
</feature>
<dbReference type="AlphaFoldDB" id="A0A194QDZ1"/>
<organism evidence="2 3">
    <name type="scientific">Papilio xuthus</name>
    <name type="common">Asian swallowtail butterfly</name>
    <dbReference type="NCBI Taxonomy" id="66420"/>
    <lineage>
        <taxon>Eukaryota</taxon>
        <taxon>Metazoa</taxon>
        <taxon>Ecdysozoa</taxon>
        <taxon>Arthropoda</taxon>
        <taxon>Hexapoda</taxon>
        <taxon>Insecta</taxon>
        <taxon>Pterygota</taxon>
        <taxon>Neoptera</taxon>
        <taxon>Endopterygota</taxon>
        <taxon>Lepidoptera</taxon>
        <taxon>Glossata</taxon>
        <taxon>Ditrysia</taxon>
        <taxon>Papilionoidea</taxon>
        <taxon>Papilionidae</taxon>
        <taxon>Papilioninae</taxon>
        <taxon>Papilio</taxon>
    </lineage>
</organism>
<name>A0A194QDZ1_PAPXU</name>
<dbReference type="Proteomes" id="UP000053268">
    <property type="component" value="Unassembled WGS sequence"/>
</dbReference>
<accession>A0A194QDZ1</accession>
<reference evidence="2 3" key="1">
    <citation type="journal article" date="2015" name="Nat. Commun.">
        <title>Outbred genome sequencing and CRISPR/Cas9 gene editing in butterflies.</title>
        <authorList>
            <person name="Li X."/>
            <person name="Fan D."/>
            <person name="Zhang W."/>
            <person name="Liu G."/>
            <person name="Zhang L."/>
            <person name="Zhao L."/>
            <person name="Fang X."/>
            <person name="Chen L."/>
            <person name="Dong Y."/>
            <person name="Chen Y."/>
            <person name="Ding Y."/>
            <person name="Zhao R."/>
            <person name="Feng M."/>
            <person name="Zhu Y."/>
            <person name="Feng Y."/>
            <person name="Jiang X."/>
            <person name="Zhu D."/>
            <person name="Xiang H."/>
            <person name="Feng X."/>
            <person name="Li S."/>
            <person name="Wang J."/>
            <person name="Zhang G."/>
            <person name="Kronforst M.R."/>
            <person name="Wang W."/>
        </authorList>
    </citation>
    <scope>NUCLEOTIDE SEQUENCE [LARGE SCALE GENOMIC DNA]</scope>
    <source>
        <strain evidence="2">Ya'a_city_454_Px</strain>
        <tissue evidence="2">Whole body</tissue>
    </source>
</reference>
<feature type="region of interest" description="Disordered" evidence="1">
    <location>
        <begin position="284"/>
        <end position="304"/>
    </location>
</feature>
<keyword evidence="3" id="KW-1185">Reference proteome</keyword>
<proteinExistence type="predicted"/>
<gene>
    <name evidence="2" type="ORF">RR46_04304</name>
</gene>
<evidence type="ECO:0000256" key="1">
    <source>
        <dbReference type="SAM" id="MobiDB-lite"/>
    </source>
</evidence>
<protein>
    <submittedName>
        <fullName evidence="2">Uncharacterized protein</fullName>
    </submittedName>
</protein>
<feature type="compositionally biased region" description="Basic residues" evidence="1">
    <location>
        <begin position="359"/>
        <end position="369"/>
    </location>
</feature>
<evidence type="ECO:0000313" key="2">
    <source>
        <dbReference type="EMBL" id="KPJ03692.1"/>
    </source>
</evidence>
<evidence type="ECO:0000313" key="3">
    <source>
        <dbReference type="Proteomes" id="UP000053268"/>
    </source>
</evidence>
<feature type="compositionally biased region" description="Basic and acidic residues" evidence="1">
    <location>
        <begin position="337"/>
        <end position="347"/>
    </location>
</feature>
<feature type="compositionally biased region" description="Basic and acidic residues" evidence="1">
    <location>
        <begin position="113"/>
        <end position="127"/>
    </location>
</feature>
<sequence length="369" mass="42170">MSWYSKKDVLKDLAQAMGGKLKDIDEQHIVVGEQPPPICTMTEDDDELLLRLKQGLAQDDRDRAPDLAGITEMLRMVDDFDESECKENKCTQQDNNNTVISISKLNPVVPEFIPKKSNDQQPEKVETSNKNGIKKVETSSNTSEDIKEISERLKIKIISPTNENVCIKMKSERNIAIASLLKLYSDPPETCGIDEKQPKLLTPQHFEMPYVENTKVKDVLPTSSNLANEIVNECETREDRNMKQEVDNSVAKVKSWLNMNEKPKTLTKALFLGPVTFKKKENVKPITPTSEVSEKTSSDSPSYVPTEYAEKLTETYKMRVKAKEEQSLDMWSRLERDLKAKDEDIRRRNLQATQSTTKSRGRRRHQHAN</sequence>